<comment type="subcellular location">
    <subcellularLocation>
        <location evidence="1">Mitochondrion membrane</location>
        <topology evidence="1">Multi-pass membrane protein</topology>
    </subcellularLocation>
</comment>
<gene>
    <name evidence="10" type="ORF">BABINDRAFT_162258</name>
</gene>
<evidence type="ECO:0000256" key="6">
    <source>
        <dbReference type="ARBA" id="ARBA00023128"/>
    </source>
</evidence>
<keyword evidence="5" id="KW-1133">Transmembrane helix</keyword>
<dbReference type="Pfam" id="PF00153">
    <property type="entry name" value="Mito_carr"/>
    <property type="match status" value="3"/>
</dbReference>
<proteinExistence type="inferred from homology"/>
<dbReference type="Gene3D" id="1.50.40.10">
    <property type="entry name" value="Mitochondrial carrier domain"/>
    <property type="match status" value="2"/>
</dbReference>
<dbReference type="GeneID" id="30147103"/>
<dbReference type="AlphaFoldDB" id="A0A1E3QND6"/>
<dbReference type="OrthoDB" id="43906at2759"/>
<dbReference type="Proteomes" id="UP000094336">
    <property type="component" value="Unassembled WGS sequence"/>
</dbReference>
<dbReference type="SUPFAM" id="SSF103506">
    <property type="entry name" value="Mitochondrial carrier"/>
    <property type="match status" value="1"/>
</dbReference>
<dbReference type="GO" id="GO:0031966">
    <property type="term" value="C:mitochondrial membrane"/>
    <property type="evidence" value="ECO:0007669"/>
    <property type="project" value="UniProtKB-SubCell"/>
</dbReference>
<keyword evidence="11" id="KW-1185">Reference proteome</keyword>
<dbReference type="RefSeq" id="XP_018984547.1">
    <property type="nucleotide sequence ID" value="XM_019129250.1"/>
</dbReference>
<evidence type="ECO:0000256" key="2">
    <source>
        <dbReference type="ARBA" id="ARBA00006375"/>
    </source>
</evidence>
<protein>
    <submittedName>
        <fullName evidence="10">Uncharacterized protein</fullName>
    </submittedName>
</protein>
<accession>A0A1E3QND6</accession>
<keyword evidence="3 9" id="KW-0813">Transport</keyword>
<dbReference type="PROSITE" id="PS50920">
    <property type="entry name" value="SOLCAR"/>
    <property type="match status" value="3"/>
</dbReference>
<dbReference type="STRING" id="984486.A0A1E3QND6"/>
<dbReference type="InterPro" id="IPR023395">
    <property type="entry name" value="MCP_dom_sf"/>
</dbReference>
<evidence type="ECO:0000313" key="11">
    <source>
        <dbReference type="Proteomes" id="UP000094336"/>
    </source>
</evidence>
<evidence type="ECO:0000256" key="8">
    <source>
        <dbReference type="PROSITE-ProRule" id="PRU00282"/>
    </source>
</evidence>
<comment type="similarity">
    <text evidence="2 9">Belongs to the mitochondrial carrier (TC 2.A.29) family.</text>
</comment>
<keyword evidence="7 8" id="KW-0472">Membrane</keyword>
<evidence type="ECO:0000256" key="7">
    <source>
        <dbReference type="ARBA" id="ARBA00023136"/>
    </source>
</evidence>
<feature type="repeat" description="Solcar" evidence="8">
    <location>
        <begin position="19"/>
        <end position="105"/>
    </location>
</feature>
<evidence type="ECO:0000313" key="10">
    <source>
        <dbReference type="EMBL" id="ODQ79219.1"/>
    </source>
</evidence>
<name>A0A1E3QND6_9ASCO</name>
<reference evidence="11" key="1">
    <citation type="submission" date="2016-05" db="EMBL/GenBank/DDBJ databases">
        <title>Comparative genomics of biotechnologically important yeasts.</title>
        <authorList>
            <consortium name="DOE Joint Genome Institute"/>
            <person name="Riley R."/>
            <person name="Haridas S."/>
            <person name="Wolfe K.H."/>
            <person name="Lopes M.R."/>
            <person name="Hittinger C.T."/>
            <person name="Goker M."/>
            <person name="Salamov A."/>
            <person name="Wisecaver J."/>
            <person name="Long T.M."/>
            <person name="Aerts A.L."/>
            <person name="Barry K."/>
            <person name="Choi C."/>
            <person name="Clum A."/>
            <person name="Coughlan A.Y."/>
            <person name="Deshpande S."/>
            <person name="Douglass A.P."/>
            <person name="Hanson S.J."/>
            <person name="Klenk H.-P."/>
            <person name="Labutti K."/>
            <person name="Lapidus A."/>
            <person name="Lindquist E."/>
            <person name="Lipzen A."/>
            <person name="Meier-Kolthoff J.P."/>
            <person name="Ohm R.A."/>
            <person name="Otillar R.P."/>
            <person name="Pangilinan J."/>
            <person name="Peng Y."/>
            <person name="Rokas A."/>
            <person name="Rosa C.A."/>
            <person name="Scheuner C."/>
            <person name="Sibirny A.A."/>
            <person name="Slot J.C."/>
            <person name="Stielow J.B."/>
            <person name="Sun H."/>
            <person name="Kurtzman C.P."/>
            <person name="Blackwell M."/>
            <person name="Grigoriev I.V."/>
            <person name="Jeffries T.W."/>
        </authorList>
    </citation>
    <scope>NUCLEOTIDE SEQUENCE [LARGE SCALE GENOMIC DNA]</scope>
    <source>
        <strain evidence="11">NRRL Y-12698</strain>
    </source>
</reference>
<evidence type="ECO:0000256" key="5">
    <source>
        <dbReference type="ARBA" id="ARBA00022989"/>
    </source>
</evidence>
<feature type="repeat" description="Solcar" evidence="8">
    <location>
        <begin position="124"/>
        <end position="207"/>
    </location>
</feature>
<evidence type="ECO:0000256" key="3">
    <source>
        <dbReference type="ARBA" id="ARBA00022448"/>
    </source>
</evidence>
<sequence length="315" mass="33896">MSDLIQPLEVDYEALPESASVMAHLGAGAIAGIMEHTLMFPIDSIKTRAQIAANLRQPSGMLEAFSRISATEGALVLWRGVSSVILGAGPAHALYFSVFEATKTFLCNHFVNAEHNANIITDENHPFIAAASGMAGTTAADALMTPFDVMKQRMQISAGHGSVSVLARHMFRTEGFRSFYISYPTTLLMNIPFAALNFGFYEYSSELLNPENKYNPMVHCVAGGVSGAIAAAITNPIDCVKTVLQTKGASTDANIRTNVKGFSSAAKVIIDQAGYRGFLRGMAPRVVFNIPATAISWTAYEMAKAYLIRGNTKLE</sequence>
<evidence type="ECO:0000256" key="4">
    <source>
        <dbReference type="ARBA" id="ARBA00022692"/>
    </source>
</evidence>
<evidence type="ECO:0000256" key="9">
    <source>
        <dbReference type="RuleBase" id="RU000488"/>
    </source>
</evidence>
<dbReference type="InterPro" id="IPR018108">
    <property type="entry name" value="MCP_transmembrane"/>
</dbReference>
<evidence type="ECO:0000256" key="1">
    <source>
        <dbReference type="ARBA" id="ARBA00004225"/>
    </source>
</evidence>
<organism evidence="10 11">
    <name type="scientific">Babjeviella inositovora NRRL Y-12698</name>
    <dbReference type="NCBI Taxonomy" id="984486"/>
    <lineage>
        <taxon>Eukaryota</taxon>
        <taxon>Fungi</taxon>
        <taxon>Dikarya</taxon>
        <taxon>Ascomycota</taxon>
        <taxon>Saccharomycotina</taxon>
        <taxon>Pichiomycetes</taxon>
        <taxon>Serinales incertae sedis</taxon>
        <taxon>Babjeviella</taxon>
    </lineage>
</organism>
<dbReference type="EMBL" id="KV454433">
    <property type="protein sequence ID" value="ODQ79219.1"/>
    <property type="molecule type" value="Genomic_DNA"/>
</dbReference>
<keyword evidence="6" id="KW-0496">Mitochondrion</keyword>
<dbReference type="PANTHER" id="PTHR45758:SF4">
    <property type="entry name" value="MITOFERRIN-1"/>
    <property type="match status" value="1"/>
</dbReference>
<dbReference type="GO" id="GO:0015093">
    <property type="term" value="F:ferrous iron transmembrane transporter activity"/>
    <property type="evidence" value="ECO:0007669"/>
    <property type="project" value="TreeGrafter"/>
</dbReference>
<keyword evidence="4 8" id="KW-0812">Transmembrane</keyword>
<feature type="repeat" description="Solcar" evidence="8">
    <location>
        <begin position="214"/>
        <end position="306"/>
    </location>
</feature>
<dbReference type="PANTHER" id="PTHR45758">
    <property type="entry name" value="MITOFERRIN-1-RELATED"/>
    <property type="match status" value="1"/>
</dbReference>
<dbReference type="GO" id="GO:0048250">
    <property type="term" value="P:iron import into the mitochondrion"/>
    <property type="evidence" value="ECO:0007669"/>
    <property type="project" value="TreeGrafter"/>
</dbReference>